<feature type="compositionally biased region" description="Basic and acidic residues" evidence="1">
    <location>
        <begin position="8"/>
        <end position="28"/>
    </location>
</feature>
<dbReference type="RefSeq" id="WP_116025055.1">
    <property type="nucleotide sequence ID" value="NZ_QTTT01000001.1"/>
</dbReference>
<keyword evidence="3" id="KW-1185">Reference proteome</keyword>
<dbReference type="OrthoDB" id="5198063at2"/>
<dbReference type="EMBL" id="QTTT01000001">
    <property type="protein sequence ID" value="REE99816.1"/>
    <property type="molecule type" value="Genomic_DNA"/>
</dbReference>
<protein>
    <submittedName>
        <fullName evidence="2">Uncharacterized protein</fullName>
    </submittedName>
</protein>
<reference evidence="2 3" key="1">
    <citation type="submission" date="2018-08" db="EMBL/GenBank/DDBJ databases">
        <title>Sequencing the genomes of 1000 actinobacteria strains.</title>
        <authorList>
            <person name="Klenk H.-P."/>
        </authorList>
    </citation>
    <scope>NUCLEOTIDE SEQUENCE [LARGE SCALE GENOMIC DNA]</scope>
    <source>
        <strain evidence="2 3">DSM 43927</strain>
    </source>
</reference>
<dbReference type="Proteomes" id="UP000256661">
    <property type="component" value="Unassembled WGS sequence"/>
</dbReference>
<dbReference type="AlphaFoldDB" id="A0A3D9SV65"/>
<gene>
    <name evidence="2" type="ORF">DFJ69_5333</name>
</gene>
<name>A0A3D9SV65_9ACTN</name>
<evidence type="ECO:0000256" key="1">
    <source>
        <dbReference type="SAM" id="MobiDB-lite"/>
    </source>
</evidence>
<organism evidence="2 3">
    <name type="scientific">Thermomonospora umbrina</name>
    <dbReference type="NCBI Taxonomy" id="111806"/>
    <lineage>
        <taxon>Bacteria</taxon>
        <taxon>Bacillati</taxon>
        <taxon>Actinomycetota</taxon>
        <taxon>Actinomycetes</taxon>
        <taxon>Streptosporangiales</taxon>
        <taxon>Thermomonosporaceae</taxon>
        <taxon>Thermomonospora</taxon>
    </lineage>
</organism>
<proteinExistence type="predicted"/>
<evidence type="ECO:0000313" key="2">
    <source>
        <dbReference type="EMBL" id="REE99816.1"/>
    </source>
</evidence>
<feature type="region of interest" description="Disordered" evidence="1">
    <location>
        <begin position="1"/>
        <end position="28"/>
    </location>
</feature>
<accession>A0A3D9SV65</accession>
<comment type="caution">
    <text evidence="2">The sequence shown here is derived from an EMBL/GenBank/DDBJ whole genome shotgun (WGS) entry which is preliminary data.</text>
</comment>
<sequence length="123" mass="13376">MGLLDNLGENRERRRDRRQERAEAKEQREAGIDKIVVSTLCTTPWAYEPVTIVWGRLKGDPRAALRSLMEAAYEERCDAVLGVGFVADGGGAELSASTEYRAYGTGVRWAAGAPAPLPVDDPG</sequence>
<evidence type="ECO:0000313" key="3">
    <source>
        <dbReference type="Proteomes" id="UP000256661"/>
    </source>
</evidence>